<sequence>QQIKRWLAYQHMKDNDLNPKDSGAHNPYHSLMAKLTGKDVVRPRLKTGANIWRKAHRDEIESHLKNRLGDLKGKRDRLAAERDKIARDMFAKLDTEEQNHWKAMALSEHDEQMKQYKEDLKLASKPSRAPADRQRCIQGLVGFMQPILDMVTDCTGWSFTVIGGGPEPAQKGQLNIISIHSGTTSGDIKMNFGRAERERYKRYIIPIFGSFLRMCYTPEECRSRSLPDNEGYIPISELEGENENVEFSSCDSASSPGIISPVKSNSRGKAPVLTTRKSTSKPPAPASAPHPPTPSPVLSRAPSPVPSLAPSPVPSRAPSPVPSRAPSPVPSRAPSPVPSLAPSPVPSRAPSPVPSRAPSRTHRPPSPRTRHLAFRQAITSTVAGAKRTFTASASAAEQPATNEHQPKRRKTNENVSVALPSTSTAVATTEVIQAAEESPKWFKTSLSMFNSVDLGPEWQELVCKWAALEVKENYVEVVKLKSTHRPISVKDWIQRGRSPTWRPVIRSIVNYGKEYTKWWTALQPAWRLSSDGMISFASMDGDWEPLRRPGLNGLLSVLCSLFHWG</sequence>
<dbReference type="EMBL" id="MU155670">
    <property type="protein sequence ID" value="KAF9471528.1"/>
    <property type="molecule type" value="Genomic_DNA"/>
</dbReference>
<gene>
    <name evidence="2" type="ORF">BDN70DRAFT_776825</name>
</gene>
<proteinExistence type="predicted"/>
<feature type="region of interest" description="Disordered" evidence="1">
    <location>
        <begin position="243"/>
        <end position="371"/>
    </location>
</feature>
<evidence type="ECO:0000313" key="3">
    <source>
        <dbReference type="Proteomes" id="UP000807469"/>
    </source>
</evidence>
<feature type="compositionally biased region" description="Polar residues" evidence="1">
    <location>
        <begin position="245"/>
        <end position="267"/>
    </location>
</feature>
<feature type="compositionally biased region" description="Pro residues" evidence="1">
    <location>
        <begin position="303"/>
        <end position="355"/>
    </location>
</feature>
<accession>A0A9P5YKJ6</accession>
<dbReference type="Proteomes" id="UP000807469">
    <property type="component" value="Unassembled WGS sequence"/>
</dbReference>
<dbReference type="OrthoDB" id="3033067at2759"/>
<feature type="non-terminal residue" evidence="2">
    <location>
        <position position="565"/>
    </location>
</feature>
<feature type="non-terminal residue" evidence="2">
    <location>
        <position position="1"/>
    </location>
</feature>
<reference evidence="2" key="1">
    <citation type="submission" date="2020-11" db="EMBL/GenBank/DDBJ databases">
        <authorList>
            <consortium name="DOE Joint Genome Institute"/>
            <person name="Ahrendt S."/>
            <person name="Riley R."/>
            <person name="Andreopoulos W."/>
            <person name="Labutti K."/>
            <person name="Pangilinan J."/>
            <person name="Ruiz-Duenas F.J."/>
            <person name="Barrasa J.M."/>
            <person name="Sanchez-Garcia M."/>
            <person name="Camarero S."/>
            <person name="Miyauchi S."/>
            <person name="Serrano A."/>
            <person name="Linde D."/>
            <person name="Babiker R."/>
            <person name="Drula E."/>
            <person name="Ayuso-Fernandez I."/>
            <person name="Pacheco R."/>
            <person name="Padilla G."/>
            <person name="Ferreira P."/>
            <person name="Barriuso J."/>
            <person name="Kellner H."/>
            <person name="Castanera R."/>
            <person name="Alfaro M."/>
            <person name="Ramirez L."/>
            <person name="Pisabarro A.G."/>
            <person name="Kuo A."/>
            <person name="Tritt A."/>
            <person name="Lipzen A."/>
            <person name="He G."/>
            <person name="Yan M."/>
            <person name="Ng V."/>
            <person name="Cullen D."/>
            <person name="Martin F."/>
            <person name="Rosso M.-N."/>
            <person name="Henrissat B."/>
            <person name="Hibbett D."/>
            <person name="Martinez A.T."/>
            <person name="Grigoriev I.V."/>
        </authorList>
    </citation>
    <scope>NUCLEOTIDE SEQUENCE</scope>
    <source>
        <strain evidence="2">CIRM-BRFM 674</strain>
    </source>
</reference>
<feature type="compositionally biased region" description="Polar residues" evidence="1">
    <location>
        <begin position="390"/>
        <end position="403"/>
    </location>
</feature>
<dbReference type="AlphaFoldDB" id="A0A9P5YKJ6"/>
<organism evidence="2 3">
    <name type="scientific">Pholiota conissans</name>
    <dbReference type="NCBI Taxonomy" id="109636"/>
    <lineage>
        <taxon>Eukaryota</taxon>
        <taxon>Fungi</taxon>
        <taxon>Dikarya</taxon>
        <taxon>Basidiomycota</taxon>
        <taxon>Agaricomycotina</taxon>
        <taxon>Agaricomycetes</taxon>
        <taxon>Agaricomycetidae</taxon>
        <taxon>Agaricales</taxon>
        <taxon>Agaricineae</taxon>
        <taxon>Strophariaceae</taxon>
        <taxon>Pholiota</taxon>
    </lineage>
</organism>
<name>A0A9P5YKJ6_9AGAR</name>
<feature type="region of interest" description="Disordered" evidence="1">
    <location>
        <begin position="390"/>
        <end position="414"/>
    </location>
</feature>
<feature type="compositionally biased region" description="Pro residues" evidence="1">
    <location>
        <begin position="282"/>
        <end position="295"/>
    </location>
</feature>
<keyword evidence="3" id="KW-1185">Reference proteome</keyword>
<protein>
    <submittedName>
        <fullName evidence="2">Uncharacterized protein</fullName>
    </submittedName>
</protein>
<feature type="compositionally biased region" description="Basic residues" evidence="1">
    <location>
        <begin position="359"/>
        <end position="371"/>
    </location>
</feature>
<comment type="caution">
    <text evidence="2">The sequence shown here is derived from an EMBL/GenBank/DDBJ whole genome shotgun (WGS) entry which is preliminary data.</text>
</comment>
<evidence type="ECO:0000313" key="2">
    <source>
        <dbReference type="EMBL" id="KAF9471528.1"/>
    </source>
</evidence>
<evidence type="ECO:0000256" key="1">
    <source>
        <dbReference type="SAM" id="MobiDB-lite"/>
    </source>
</evidence>